<name>A0AAE0VY84_9BIVA</name>
<dbReference type="GO" id="GO:0035695">
    <property type="term" value="P:mitophagy by internal vacuole formation"/>
    <property type="evidence" value="ECO:0007669"/>
    <property type="project" value="TreeGrafter"/>
</dbReference>
<evidence type="ECO:0000256" key="3">
    <source>
        <dbReference type="ARBA" id="ARBA00004496"/>
    </source>
</evidence>
<reference evidence="15" key="2">
    <citation type="journal article" date="2021" name="Genome Biol. Evol.">
        <title>Developing a high-quality reference genome for a parasitic bivalve with doubly uniparental inheritance (Bivalvia: Unionida).</title>
        <authorList>
            <person name="Smith C.H."/>
        </authorList>
    </citation>
    <scope>NUCLEOTIDE SEQUENCE</scope>
    <source>
        <strain evidence="15">CHS0354</strain>
        <tissue evidence="15">Mantle</tissue>
    </source>
</reference>
<feature type="non-terminal residue" evidence="15">
    <location>
        <position position="430"/>
    </location>
</feature>
<evidence type="ECO:0000256" key="8">
    <source>
        <dbReference type="ARBA" id="ARBA00023054"/>
    </source>
</evidence>
<evidence type="ECO:0000256" key="5">
    <source>
        <dbReference type="ARBA" id="ARBA00019863"/>
    </source>
</evidence>
<evidence type="ECO:0000256" key="4">
    <source>
        <dbReference type="ARBA" id="ARBA00008233"/>
    </source>
</evidence>
<evidence type="ECO:0000256" key="1">
    <source>
        <dbReference type="ARBA" id="ARBA00004294"/>
    </source>
</evidence>
<evidence type="ECO:0000313" key="16">
    <source>
        <dbReference type="Proteomes" id="UP001195483"/>
    </source>
</evidence>
<evidence type="ECO:0000313" key="15">
    <source>
        <dbReference type="EMBL" id="KAK3594526.1"/>
    </source>
</evidence>
<dbReference type="Pfam" id="PF16026">
    <property type="entry name" value="MIEAP"/>
    <property type="match status" value="1"/>
</dbReference>
<feature type="compositionally biased region" description="Basic and acidic residues" evidence="13">
    <location>
        <begin position="355"/>
        <end position="371"/>
    </location>
</feature>
<gene>
    <name evidence="15" type="ORF">CHS0354_030874</name>
</gene>
<evidence type="ECO:0000256" key="13">
    <source>
        <dbReference type="SAM" id="MobiDB-lite"/>
    </source>
</evidence>
<dbReference type="InterPro" id="IPR026169">
    <property type="entry name" value="MIEAP"/>
</dbReference>
<evidence type="ECO:0000256" key="10">
    <source>
        <dbReference type="ARBA" id="ARBA00023128"/>
    </source>
</evidence>
<feature type="compositionally biased region" description="Basic and acidic residues" evidence="13">
    <location>
        <begin position="417"/>
        <end position="430"/>
    </location>
</feature>
<keyword evidence="16" id="KW-1185">Reference proteome</keyword>
<comment type="similarity">
    <text evidence="4">Belongs to the MIEAP family.</text>
</comment>
<keyword evidence="9" id="KW-0446">Lipid-binding</keyword>
<protein>
    <recommendedName>
        <fullName evidence="5">Mitochondria-eating protein</fullName>
    </recommendedName>
    <alternativeName>
        <fullName evidence="12">Spermatogenesis-associated protein 18</fullName>
    </alternativeName>
</protein>
<comment type="subcellular location">
    <subcellularLocation>
        <location evidence="3">Cytoplasm</location>
    </subcellularLocation>
    <subcellularLocation>
        <location evidence="2">Mitochondrion matrix</location>
    </subcellularLocation>
    <subcellularLocation>
        <location evidence="1">Mitochondrion outer membrane</location>
    </subcellularLocation>
</comment>
<dbReference type="GO" id="GO:0008289">
    <property type="term" value="F:lipid binding"/>
    <property type="evidence" value="ECO:0007669"/>
    <property type="project" value="UniProtKB-KW"/>
</dbReference>
<feature type="compositionally biased region" description="Basic and acidic residues" evidence="13">
    <location>
        <begin position="288"/>
        <end position="301"/>
    </location>
</feature>
<feature type="region of interest" description="Disordered" evidence="13">
    <location>
        <begin position="284"/>
        <end position="430"/>
    </location>
</feature>
<feature type="domain" description="Mitochondria-eating protein C-terminal" evidence="14">
    <location>
        <begin position="93"/>
        <end position="281"/>
    </location>
</feature>
<organism evidence="15 16">
    <name type="scientific">Potamilus streckersoni</name>
    <dbReference type="NCBI Taxonomy" id="2493646"/>
    <lineage>
        <taxon>Eukaryota</taxon>
        <taxon>Metazoa</taxon>
        <taxon>Spiralia</taxon>
        <taxon>Lophotrochozoa</taxon>
        <taxon>Mollusca</taxon>
        <taxon>Bivalvia</taxon>
        <taxon>Autobranchia</taxon>
        <taxon>Heteroconchia</taxon>
        <taxon>Palaeoheterodonta</taxon>
        <taxon>Unionida</taxon>
        <taxon>Unionoidea</taxon>
        <taxon>Unionidae</taxon>
        <taxon>Ambleminae</taxon>
        <taxon>Lampsilini</taxon>
        <taxon>Potamilus</taxon>
    </lineage>
</organism>
<evidence type="ECO:0000256" key="6">
    <source>
        <dbReference type="ARBA" id="ARBA00022490"/>
    </source>
</evidence>
<accession>A0AAE0VY84</accession>
<keyword evidence="10" id="KW-0496">Mitochondrion</keyword>
<evidence type="ECO:0000259" key="14">
    <source>
        <dbReference type="Pfam" id="PF16026"/>
    </source>
</evidence>
<dbReference type="AlphaFoldDB" id="A0AAE0VY84"/>
<feature type="compositionally biased region" description="Polar residues" evidence="13">
    <location>
        <begin position="372"/>
        <end position="392"/>
    </location>
</feature>
<sequence length="430" mass="49553">ELLSRKEEELNDIREKLSRKGEELHGVRQDLENTKRDLDEKTRKYEEELERKTEKINHIEAEKNELMNRLSAEAAARMTYNNPNITDLSDQNRPTRISERYSELYDNQWTDAFDSLQKSHHLSDTNAIEVLLDVLYVSFDVCKKTRAQREALIKYVTEYVGAARGDVTVLEVMTILKDAKKKNIANMNKDYLKKVQEVLEIKYSKWIQCISPYINECVEICLLMNIQDPALELIGAVLGENPSFDVDVFRSYTKSGDRIEYMVWPALCLHRNGPLLCKGVAQGMSDSSEEHKPSSIDDHTRKKEPKIKVSGQQEEPKVELTKDRVRNGNNVKNEETNMLFAEKKGVQASSNSKGSYRDKRSQKRIDKKSQTQHDQPSCSPGIVTNNSISTMQKKYETEPKKEHKTIITMISPTSKGSYRENNSDQSHENR</sequence>
<dbReference type="GO" id="GO:0005741">
    <property type="term" value="C:mitochondrial outer membrane"/>
    <property type="evidence" value="ECO:0007669"/>
    <property type="project" value="UniProtKB-SubCell"/>
</dbReference>
<evidence type="ECO:0000256" key="9">
    <source>
        <dbReference type="ARBA" id="ARBA00023121"/>
    </source>
</evidence>
<reference evidence="15" key="3">
    <citation type="submission" date="2023-05" db="EMBL/GenBank/DDBJ databases">
        <authorList>
            <person name="Smith C.H."/>
        </authorList>
    </citation>
    <scope>NUCLEOTIDE SEQUENCE</scope>
    <source>
        <strain evidence="15">CHS0354</strain>
        <tissue evidence="15">Mantle</tissue>
    </source>
</reference>
<dbReference type="EMBL" id="JAEAOA010001835">
    <property type="protein sequence ID" value="KAK3594526.1"/>
    <property type="molecule type" value="Genomic_DNA"/>
</dbReference>
<dbReference type="InterPro" id="IPR031981">
    <property type="entry name" value="MIEAP_C"/>
</dbReference>
<evidence type="ECO:0000256" key="7">
    <source>
        <dbReference type="ARBA" id="ARBA00022787"/>
    </source>
</evidence>
<keyword evidence="8" id="KW-0175">Coiled coil</keyword>
<dbReference type="PANTHER" id="PTHR21771:SF0">
    <property type="entry name" value="MITOCHONDRIA-EATING PROTEIN"/>
    <property type="match status" value="1"/>
</dbReference>
<dbReference type="GO" id="GO:0035694">
    <property type="term" value="P:mitochondrial protein catabolic process"/>
    <property type="evidence" value="ECO:0007669"/>
    <property type="project" value="InterPro"/>
</dbReference>
<feature type="compositionally biased region" description="Basic and acidic residues" evidence="13">
    <location>
        <begin position="314"/>
        <end position="326"/>
    </location>
</feature>
<dbReference type="GO" id="GO:0005759">
    <property type="term" value="C:mitochondrial matrix"/>
    <property type="evidence" value="ECO:0007669"/>
    <property type="project" value="UniProtKB-SubCell"/>
</dbReference>
<evidence type="ECO:0000256" key="12">
    <source>
        <dbReference type="ARBA" id="ARBA00032687"/>
    </source>
</evidence>
<dbReference type="Proteomes" id="UP001195483">
    <property type="component" value="Unassembled WGS sequence"/>
</dbReference>
<dbReference type="PANTHER" id="PTHR21771">
    <property type="entry name" value="MITOCHONDRIA-EATING PROTEIN-RELATED"/>
    <property type="match status" value="1"/>
</dbReference>
<keyword evidence="6" id="KW-0963">Cytoplasm</keyword>
<feature type="compositionally biased region" description="Basic and acidic residues" evidence="13">
    <location>
        <begin position="393"/>
        <end position="405"/>
    </location>
</feature>
<keyword evidence="7" id="KW-1000">Mitochondrion outer membrane</keyword>
<evidence type="ECO:0000256" key="11">
    <source>
        <dbReference type="ARBA" id="ARBA00023136"/>
    </source>
</evidence>
<proteinExistence type="inferred from homology"/>
<keyword evidence="11" id="KW-0472">Membrane</keyword>
<reference evidence="15" key="1">
    <citation type="journal article" date="2021" name="Genome Biol. Evol.">
        <title>A High-Quality Reference Genome for a Parasitic Bivalve with Doubly Uniparental Inheritance (Bivalvia: Unionida).</title>
        <authorList>
            <person name="Smith C.H."/>
        </authorList>
    </citation>
    <scope>NUCLEOTIDE SEQUENCE</scope>
    <source>
        <strain evidence="15">CHS0354</strain>
    </source>
</reference>
<evidence type="ECO:0000256" key="2">
    <source>
        <dbReference type="ARBA" id="ARBA00004305"/>
    </source>
</evidence>
<feature type="region of interest" description="Disordered" evidence="13">
    <location>
        <begin position="15"/>
        <end position="35"/>
    </location>
</feature>
<comment type="caution">
    <text evidence="15">The sequence shown here is derived from an EMBL/GenBank/DDBJ whole genome shotgun (WGS) entry which is preliminary data.</text>
</comment>